<gene>
    <name evidence="1" type="ORF">CTEN210_12011</name>
</gene>
<sequence length="499" mass="57833">MKRQQPIHRTLNGKRPSLQLREFDNFEDLPDAIIYHVMSYCTYRPSKQYAWQYAILCEGCPEGDFTLKDVSSIFKTFSLVSKRLHDCCKSFCQSTPIWIDEEWPSKYKVIKFLCKMKMKISSLGVTDLVDNPLRASLFLYLLRECDLSELKSLSMSNPAQLQRNGPYSSYNFKCLYEQHNYNLWYALDAGIPRSVFDQERTLRNTYQGSNGEEQFHILLEELLLEGICQSIRNVNMIDEIWLQVNKSNEHILKAIEACPNLQHATLKFGLGFAANLDTNQDFLERLTRNISKLAYLTFLHIESDGFDRKLLSLTSSSLDELRISMPKINMKHINCPNLTNLNMKNQGFDEAFLSNSSTPKLENLILVLEEWSKRHGSKTECMVLSKFITTRPNLKNLDFCSENKIESHLPKVKLHLESNSIEKIDATYHSTILTFTGIKCPNLKKLSVRRNYEGMTWHCHVEEELDLFDAGYEEGKTVKGDFKNLMTLKIPDNCLIYID</sequence>
<comment type="caution">
    <text evidence="1">The sequence shown here is derived from an EMBL/GenBank/DDBJ whole genome shotgun (WGS) entry which is preliminary data.</text>
</comment>
<dbReference type="EMBL" id="BLLK01000049">
    <property type="protein sequence ID" value="GFH55535.1"/>
    <property type="molecule type" value="Genomic_DNA"/>
</dbReference>
<name>A0AAD3H9N7_9STRA</name>
<protein>
    <recommendedName>
        <fullName evidence="3">F-box domain-containing protein</fullName>
    </recommendedName>
</protein>
<dbReference type="SUPFAM" id="SSF52047">
    <property type="entry name" value="RNI-like"/>
    <property type="match status" value="1"/>
</dbReference>
<dbReference type="Proteomes" id="UP001054902">
    <property type="component" value="Unassembled WGS sequence"/>
</dbReference>
<evidence type="ECO:0000313" key="2">
    <source>
        <dbReference type="Proteomes" id="UP001054902"/>
    </source>
</evidence>
<proteinExistence type="predicted"/>
<reference evidence="1 2" key="1">
    <citation type="journal article" date="2021" name="Sci. Rep.">
        <title>The genome of the diatom Chaetoceros tenuissimus carries an ancient integrated fragment of an extant virus.</title>
        <authorList>
            <person name="Hongo Y."/>
            <person name="Kimura K."/>
            <person name="Takaki Y."/>
            <person name="Yoshida Y."/>
            <person name="Baba S."/>
            <person name="Kobayashi G."/>
            <person name="Nagasaki K."/>
            <person name="Hano T."/>
            <person name="Tomaru Y."/>
        </authorList>
    </citation>
    <scope>NUCLEOTIDE SEQUENCE [LARGE SCALE GENOMIC DNA]</scope>
    <source>
        <strain evidence="1 2">NIES-3715</strain>
    </source>
</reference>
<accession>A0AAD3H9N7</accession>
<organism evidence="1 2">
    <name type="scientific">Chaetoceros tenuissimus</name>
    <dbReference type="NCBI Taxonomy" id="426638"/>
    <lineage>
        <taxon>Eukaryota</taxon>
        <taxon>Sar</taxon>
        <taxon>Stramenopiles</taxon>
        <taxon>Ochrophyta</taxon>
        <taxon>Bacillariophyta</taxon>
        <taxon>Coscinodiscophyceae</taxon>
        <taxon>Chaetocerotophycidae</taxon>
        <taxon>Chaetocerotales</taxon>
        <taxon>Chaetocerotaceae</taxon>
        <taxon>Chaetoceros</taxon>
    </lineage>
</organism>
<evidence type="ECO:0008006" key="3">
    <source>
        <dbReference type="Google" id="ProtNLM"/>
    </source>
</evidence>
<dbReference type="AlphaFoldDB" id="A0AAD3H9N7"/>
<evidence type="ECO:0000313" key="1">
    <source>
        <dbReference type="EMBL" id="GFH55535.1"/>
    </source>
</evidence>
<keyword evidence="2" id="KW-1185">Reference proteome</keyword>